<evidence type="ECO:0000313" key="1">
    <source>
        <dbReference type="EMBL" id="MFH4977361.1"/>
    </source>
</evidence>
<proteinExistence type="predicted"/>
<comment type="caution">
    <text evidence="1">The sequence shown here is derived from an EMBL/GenBank/DDBJ whole genome shotgun (WGS) entry which is preliminary data.</text>
</comment>
<keyword evidence="2" id="KW-1185">Reference proteome</keyword>
<dbReference type="Proteomes" id="UP001608902">
    <property type="component" value="Unassembled WGS sequence"/>
</dbReference>
<evidence type="ECO:0000313" key="2">
    <source>
        <dbReference type="Proteomes" id="UP001608902"/>
    </source>
</evidence>
<sequence>MGGNIIGVVFLKLQSELIRSTTEALAEILMAYARKYPLETRNCLALLPNGNCAMMSEILSQVHKARLFKQLVNKFNMQIRKGAQI</sequence>
<protein>
    <submittedName>
        <fullName evidence="1">Uncharacterized protein</fullName>
    </submittedName>
</protein>
<organism evidence="1 2">
    <name type="scientific">Gnathostoma spinigerum</name>
    <dbReference type="NCBI Taxonomy" id="75299"/>
    <lineage>
        <taxon>Eukaryota</taxon>
        <taxon>Metazoa</taxon>
        <taxon>Ecdysozoa</taxon>
        <taxon>Nematoda</taxon>
        <taxon>Chromadorea</taxon>
        <taxon>Rhabditida</taxon>
        <taxon>Spirurina</taxon>
        <taxon>Gnathostomatomorpha</taxon>
        <taxon>Gnathostomatoidea</taxon>
        <taxon>Gnathostomatidae</taxon>
        <taxon>Gnathostoma</taxon>
    </lineage>
</organism>
<dbReference type="Gene3D" id="1.25.10.10">
    <property type="entry name" value="Leucine-rich Repeat Variant"/>
    <property type="match status" value="1"/>
</dbReference>
<gene>
    <name evidence="1" type="ORF">AB6A40_004070</name>
</gene>
<dbReference type="EMBL" id="JBGFUD010002246">
    <property type="protein sequence ID" value="MFH4977361.1"/>
    <property type="molecule type" value="Genomic_DNA"/>
</dbReference>
<name>A0ABD6ECH5_9BILA</name>
<reference evidence="1 2" key="1">
    <citation type="submission" date="2024-08" db="EMBL/GenBank/DDBJ databases">
        <title>Gnathostoma spinigerum genome.</title>
        <authorList>
            <person name="Gonzalez-Bertolin B."/>
            <person name="Monzon S."/>
            <person name="Zaballos A."/>
            <person name="Jimenez P."/>
            <person name="Dekumyoy P."/>
            <person name="Varona S."/>
            <person name="Cuesta I."/>
            <person name="Sumanam S."/>
            <person name="Adisakwattana P."/>
            <person name="Gasser R.B."/>
            <person name="Hernandez-Gonzalez A."/>
            <person name="Young N.D."/>
            <person name="Perteguer M.J."/>
        </authorList>
    </citation>
    <scope>NUCLEOTIDE SEQUENCE [LARGE SCALE GENOMIC DNA]</scope>
    <source>
        <strain evidence="1">AL3</strain>
        <tissue evidence="1">Liver</tissue>
    </source>
</reference>
<accession>A0ABD6ECH5</accession>
<dbReference type="InterPro" id="IPR011989">
    <property type="entry name" value="ARM-like"/>
</dbReference>
<dbReference type="AlphaFoldDB" id="A0ABD6ECH5"/>